<evidence type="ECO:0000313" key="1">
    <source>
        <dbReference type="EMBL" id="GFR92190.1"/>
    </source>
</evidence>
<dbReference type="Proteomes" id="UP000762676">
    <property type="component" value="Unassembled WGS sequence"/>
</dbReference>
<name>A0AAV4H615_9GAST</name>
<dbReference type="AlphaFoldDB" id="A0AAV4H615"/>
<accession>A0AAV4H615</accession>
<dbReference type="EMBL" id="BMAT01005382">
    <property type="protein sequence ID" value="GFR92190.1"/>
    <property type="molecule type" value="Genomic_DNA"/>
</dbReference>
<gene>
    <name evidence="1" type="ORF">ElyMa_002611900</name>
</gene>
<proteinExistence type="predicted"/>
<keyword evidence="2" id="KW-1185">Reference proteome</keyword>
<comment type="caution">
    <text evidence="1">The sequence shown here is derived from an EMBL/GenBank/DDBJ whole genome shotgun (WGS) entry which is preliminary data.</text>
</comment>
<reference evidence="1 2" key="1">
    <citation type="journal article" date="2021" name="Elife">
        <title>Chloroplast acquisition without the gene transfer in kleptoplastic sea slugs, Plakobranchus ocellatus.</title>
        <authorList>
            <person name="Maeda T."/>
            <person name="Takahashi S."/>
            <person name="Yoshida T."/>
            <person name="Shimamura S."/>
            <person name="Takaki Y."/>
            <person name="Nagai Y."/>
            <person name="Toyoda A."/>
            <person name="Suzuki Y."/>
            <person name="Arimoto A."/>
            <person name="Ishii H."/>
            <person name="Satoh N."/>
            <person name="Nishiyama T."/>
            <person name="Hasebe M."/>
            <person name="Maruyama T."/>
            <person name="Minagawa J."/>
            <person name="Obokata J."/>
            <person name="Shigenobu S."/>
        </authorList>
    </citation>
    <scope>NUCLEOTIDE SEQUENCE [LARGE SCALE GENOMIC DNA]</scope>
</reference>
<protein>
    <submittedName>
        <fullName evidence="1">Uncharacterized protein</fullName>
    </submittedName>
</protein>
<sequence length="94" mass="10913">MSDREEPFSSITVYLSYGRWFRRNLRIEGRDGVTCIIKKNRMLVYVKKGILLGLGMRIEQKIIALARKQLTLKREFANGNDNLRSNLTPNKNLA</sequence>
<evidence type="ECO:0000313" key="2">
    <source>
        <dbReference type="Proteomes" id="UP000762676"/>
    </source>
</evidence>
<organism evidence="1 2">
    <name type="scientific">Elysia marginata</name>
    <dbReference type="NCBI Taxonomy" id="1093978"/>
    <lineage>
        <taxon>Eukaryota</taxon>
        <taxon>Metazoa</taxon>
        <taxon>Spiralia</taxon>
        <taxon>Lophotrochozoa</taxon>
        <taxon>Mollusca</taxon>
        <taxon>Gastropoda</taxon>
        <taxon>Heterobranchia</taxon>
        <taxon>Euthyneura</taxon>
        <taxon>Panpulmonata</taxon>
        <taxon>Sacoglossa</taxon>
        <taxon>Placobranchoidea</taxon>
        <taxon>Plakobranchidae</taxon>
        <taxon>Elysia</taxon>
    </lineage>
</organism>